<gene>
    <name evidence="1" type="ORF">METZ01_LOCUS314305</name>
</gene>
<sequence length="317" mass="35208">GVSAGDEVITTPITFASTVNVIVHRGARPVLVDVEDDTLNIDVGLLEQAISPRTKAIIPVDFAGHPCALDSIGQIAARHNLVTIEDAAHAVGAEYDGHRVGSISDMTCFSFYATKNITSGEGGALTTDNGEWAEKIEILSLHGITLDAWKRHHGTGYEHWAVTYPGYKYNMFDLQASLVLSQLSKIDSFWERRVELKKRFDSAFAGIPEIQCPVEKSNLKHAYHLYPIRIRPEMLTAERDAIMNAIVAENVGVGIHFRAVHLHPYYQNELGFQRGICPCAERYSDRTISLPFYPRMSDADADDVIGAVSKVIQRFRR</sequence>
<dbReference type="AlphaFoldDB" id="A0A382NPE5"/>
<dbReference type="PIRSF" id="PIRSF000390">
    <property type="entry name" value="PLP_StrS"/>
    <property type="match status" value="1"/>
</dbReference>
<evidence type="ECO:0000313" key="1">
    <source>
        <dbReference type="EMBL" id="SVC61451.1"/>
    </source>
</evidence>
<dbReference type="SUPFAM" id="SSF53383">
    <property type="entry name" value="PLP-dependent transferases"/>
    <property type="match status" value="1"/>
</dbReference>
<feature type="non-terminal residue" evidence="1">
    <location>
        <position position="1"/>
    </location>
</feature>
<dbReference type="InterPro" id="IPR000653">
    <property type="entry name" value="DegT/StrS_aminotransferase"/>
</dbReference>
<dbReference type="GO" id="GO:0008483">
    <property type="term" value="F:transaminase activity"/>
    <property type="evidence" value="ECO:0007669"/>
    <property type="project" value="TreeGrafter"/>
</dbReference>
<dbReference type="Gene3D" id="3.90.1150.10">
    <property type="entry name" value="Aspartate Aminotransferase, domain 1"/>
    <property type="match status" value="1"/>
</dbReference>
<proteinExistence type="predicted"/>
<evidence type="ECO:0008006" key="2">
    <source>
        <dbReference type="Google" id="ProtNLM"/>
    </source>
</evidence>
<dbReference type="Gene3D" id="3.40.640.10">
    <property type="entry name" value="Type I PLP-dependent aspartate aminotransferase-like (Major domain)"/>
    <property type="match status" value="1"/>
</dbReference>
<dbReference type="Pfam" id="PF01041">
    <property type="entry name" value="DegT_DnrJ_EryC1"/>
    <property type="match status" value="1"/>
</dbReference>
<protein>
    <recommendedName>
        <fullName evidence="2">UDP-4-amino-4, 6-dideoxy-N-acetyl-beta-L-altrosamine transaminase</fullName>
    </recommendedName>
</protein>
<dbReference type="InterPro" id="IPR015421">
    <property type="entry name" value="PyrdxlP-dep_Trfase_major"/>
</dbReference>
<dbReference type="EMBL" id="UINC01100980">
    <property type="protein sequence ID" value="SVC61451.1"/>
    <property type="molecule type" value="Genomic_DNA"/>
</dbReference>
<accession>A0A382NPE5</accession>
<organism evidence="1">
    <name type="scientific">marine metagenome</name>
    <dbReference type="NCBI Taxonomy" id="408172"/>
    <lineage>
        <taxon>unclassified sequences</taxon>
        <taxon>metagenomes</taxon>
        <taxon>ecological metagenomes</taxon>
    </lineage>
</organism>
<dbReference type="InterPro" id="IPR015424">
    <property type="entry name" value="PyrdxlP-dep_Trfase"/>
</dbReference>
<dbReference type="CDD" id="cd00616">
    <property type="entry name" value="AHBA_syn"/>
    <property type="match status" value="1"/>
</dbReference>
<dbReference type="GO" id="GO:0030170">
    <property type="term" value="F:pyridoxal phosphate binding"/>
    <property type="evidence" value="ECO:0007669"/>
    <property type="project" value="TreeGrafter"/>
</dbReference>
<reference evidence="1" key="1">
    <citation type="submission" date="2018-05" db="EMBL/GenBank/DDBJ databases">
        <authorList>
            <person name="Lanie J.A."/>
            <person name="Ng W.-L."/>
            <person name="Kazmierczak K.M."/>
            <person name="Andrzejewski T.M."/>
            <person name="Davidsen T.M."/>
            <person name="Wayne K.J."/>
            <person name="Tettelin H."/>
            <person name="Glass J.I."/>
            <person name="Rusch D."/>
            <person name="Podicherti R."/>
            <person name="Tsui H.-C.T."/>
            <person name="Winkler M.E."/>
        </authorList>
    </citation>
    <scope>NUCLEOTIDE SEQUENCE</scope>
</reference>
<dbReference type="InterPro" id="IPR015422">
    <property type="entry name" value="PyrdxlP-dep_Trfase_small"/>
</dbReference>
<dbReference type="GO" id="GO:0000271">
    <property type="term" value="P:polysaccharide biosynthetic process"/>
    <property type="evidence" value="ECO:0007669"/>
    <property type="project" value="TreeGrafter"/>
</dbReference>
<dbReference type="PANTHER" id="PTHR30244:SF34">
    <property type="entry name" value="DTDP-4-AMINO-4,6-DIDEOXYGALACTOSE TRANSAMINASE"/>
    <property type="match status" value="1"/>
</dbReference>
<name>A0A382NPE5_9ZZZZ</name>
<dbReference type="PANTHER" id="PTHR30244">
    <property type="entry name" value="TRANSAMINASE"/>
    <property type="match status" value="1"/>
</dbReference>